<feature type="transmembrane region" description="Helical" evidence="12">
    <location>
        <begin position="1429"/>
        <end position="1445"/>
    </location>
</feature>
<feature type="region of interest" description="Disordered" evidence="11">
    <location>
        <begin position="215"/>
        <end position="254"/>
    </location>
</feature>
<feature type="transmembrane region" description="Helical" evidence="12">
    <location>
        <begin position="1452"/>
        <end position="1471"/>
    </location>
</feature>
<evidence type="ECO:0000256" key="7">
    <source>
        <dbReference type="ARBA" id="ARBA00022989"/>
    </source>
</evidence>
<name>A0A7J6H884_CANSA</name>
<feature type="compositionally biased region" description="Low complexity" evidence="11">
    <location>
        <begin position="231"/>
        <end position="241"/>
    </location>
</feature>
<evidence type="ECO:0000256" key="1">
    <source>
        <dbReference type="ARBA" id="ARBA00004651"/>
    </source>
</evidence>
<organism evidence="15 16">
    <name type="scientific">Cannabis sativa</name>
    <name type="common">Hemp</name>
    <name type="synonym">Marijuana</name>
    <dbReference type="NCBI Taxonomy" id="3483"/>
    <lineage>
        <taxon>Eukaryota</taxon>
        <taxon>Viridiplantae</taxon>
        <taxon>Streptophyta</taxon>
        <taxon>Embryophyta</taxon>
        <taxon>Tracheophyta</taxon>
        <taxon>Spermatophyta</taxon>
        <taxon>Magnoliopsida</taxon>
        <taxon>eudicotyledons</taxon>
        <taxon>Gunneridae</taxon>
        <taxon>Pentapetalae</taxon>
        <taxon>rosids</taxon>
        <taxon>fabids</taxon>
        <taxon>Rosales</taxon>
        <taxon>Cannabaceae</taxon>
        <taxon>Cannabis</taxon>
    </lineage>
</organism>
<reference evidence="15 16" key="1">
    <citation type="journal article" date="2020" name="bioRxiv">
        <title>Sequence and annotation of 42 cannabis genomes reveals extensive copy number variation in cannabinoid synthesis and pathogen resistance genes.</title>
        <authorList>
            <person name="Mckernan K.J."/>
            <person name="Helbert Y."/>
            <person name="Kane L.T."/>
            <person name="Ebling H."/>
            <person name="Zhang L."/>
            <person name="Liu B."/>
            <person name="Eaton Z."/>
            <person name="Mclaughlin S."/>
            <person name="Kingan S."/>
            <person name="Baybayan P."/>
            <person name="Concepcion G."/>
            <person name="Jordan M."/>
            <person name="Riva A."/>
            <person name="Barbazuk W."/>
            <person name="Harkins T."/>
        </authorList>
    </citation>
    <scope>NUCLEOTIDE SEQUENCE [LARGE SCALE GENOMIC DNA]</scope>
    <source>
        <strain evidence="16">cv. Jamaican Lion 4</strain>
        <tissue evidence="15">Leaf</tissue>
    </source>
</reference>
<evidence type="ECO:0000256" key="8">
    <source>
        <dbReference type="ARBA" id="ARBA00023136"/>
    </source>
</evidence>
<feature type="transmembrane region" description="Helical" evidence="12">
    <location>
        <begin position="1190"/>
        <end position="1212"/>
    </location>
</feature>
<keyword evidence="7 12" id="KW-1133">Transmembrane helix</keyword>
<keyword evidence="4" id="KW-1003">Cell membrane</keyword>
<feature type="transmembrane region" description="Helical" evidence="12">
    <location>
        <begin position="1232"/>
        <end position="1252"/>
    </location>
</feature>
<evidence type="ECO:0000256" key="9">
    <source>
        <dbReference type="ARBA" id="ARBA00043939"/>
    </source>
</evidence>
<feature type="transmembrane region" description="Helical" evidence="12">
    <location>
        <begin position="614"/>
        <end position="633"/>
    </location>
</feature>
<keyword evidence="10" id="KW-0175">Coiled coil</keyword>
<evidence type="ECO:0000256" key="3">
    <source>
        <dbReference type="ARBA" id="ARBA00022448"/>
    </source>
</evidence>
<dbReference type="PROSITE" id="PS51380">
    <property type="entry name" value="EXS"/>
    <property type="match status" value="2"/>
</dbReference>
<dbReference type="Proteomes" id="UP000583929">
    <property type="component" value="Unassembled WGS sequence"/>
</dbReference>
<dbReference type="Pfam" id="PF03105">
    <property type="entry name" value="SPX"/>
    <property type="match status" value="2"/>
</dbReference>
<feature type="transmembrane region" description="Helical" evidence="12">
    <location>
        <begin position="1338"/>
        <end position="1357"/>
    </location>
</feature>
<evidence type="ECO:0000256" key="12">
    <source>
        <dbReference type="SAM" id="Phobius"/>
    </source>
</evidence>
<accession>A0A7J6H884</accession>
<feature type="transmembrane region" description="Helical" evidence="12">
    <location>
        <begin position="1400"/>
        <end position="1417"/>
    </location>
</feature>
<dbReference type="GO" id="GO:0000822">
    <property type="term" value="F:inositol hexakisphosphate binding"/>
    <property type="evidence" value="ECO:0007669"/>
    <property type="project" value="TreeGrafter"/>
</dbReference>
<dbReference type="InterPro" id="IPR034092">
    <property type="entry name" value="PHO1_SPX"/>
</dbReference>
<evidence type="ECO:0000313" key="15">
    <source>
        <dbReference type="EMBL" id="KAF4390790.1"/>
    </source>
</evidence>
<dbReference type="EMBL" id="JAATIQ010000062">
    <property type="protein sequence ID" value="KAF4390790.1"/>
    <property type="molecule type" value="Genomic_DNA"/>
</dbReference>
<feature type="transmembrane region" description="Helical" evidence="12">
    <location>
        <begin position="1273"/>
        <end position="1292"/>
    </location>
</feature>
<feature type="compositionally biased region" description="Low complexity" evidence="11">
    <location>
        <begin position="1017"/>
        <end position="1027"/>
    </location>
</feature>
<evidence type="ECO:0000259" key="13">
    <source>
        <dbReference type="PROSITE" id="PS51380"/>
    </source>
</evidence>
<feature type="transmembrane region" description="Helical" evidence="12">
    <location>
        <begin position="1499"/>
        <end position="1520"/>
    </location>
</feature>
<gene>
    <name evidence="15" type="ORF">G4B88_015680</name>
</gene>
<feature type="coiled-coil region" evidence="10">
    <location>
        <begin position="920"/>
        <end position="947"/>
    </location>
</feature>
<dbReference type="InterPro" id="IPR004331">
    <property type="entry name" value="SPX_dom"/>
</dbReference>
<dbReference type="PROSITE" id="PS51382">
    <property type="entry name" value="SPX"/>
    <property type="match status" value="2"/>
</dbReference>
<evidence type="ECO:0000256" key="4">
    <source>
        <dbReference type="ARBA" id="ARBA00022475"/>
    </source>
</evidence>
<feature type="transmembrane region" description="Helical" evidence="12">
    <location>
        <begin position="404"/>
        <end position="426"/>
    </location>
</feature>
<feature type="domain" description="SPX" evidence="14">
    <location>
        <begin position="1"/>
        <end position="351"/>
    </location>
</feature>
<keyword evidence="16" id="KW-1185">Reference proteome</keyword>
<dbReference type="InterPro" id="IPR004342">
    <property type="entry name" value="EXS_C"/>
</dbReference>
<feature type="transmembrane region" description="Helical" evidence="12">
    <location>
        <begin position="487"/>
        <end position="506"/>
    </location>
</feature>
<dbReference type="GO" id="GO:0006817">
    <property type="term" value="P:phosphate ion transport"/>
    <property type="evidence" value="ECO:0007669"/>
    <property type="project" value="UniProtKB-KW"/>
</dbReference>
<feature type="domain" description="SPX" evidence="14">
    <location>
        <begin position="778"/>
        <end position="1137"/>
    </location>
</feature>
<evidence type="ECO:0000259" key="14">
    <source>
        <dbReference type="PROSITE" id="PS51382"/>
    </source>
</evidence>
<keyword evidence="3" id="KW-0813">Transport</keyword>
<proteinExistence type="inferred from homology"/>
<sequence>MKFEKEFASQMVPEWQEAYTDYKFLKEVLKQILRFRQRTSTVVTATTPEGSLSRNVSLYREFSGLTNRYRSNTLKLDEDQVILVNPVHQQHQQQQQGSESEFEELELEYQTMFMMSTDDGGEYEVVFFKRLDDEFNKVVNFYRKKVKQVLEEADELTRQMNVLIALRIKVENPVFRFGEDDVINIASKGVSLSDHPQPLNDQKPERQHMDAIQEVERSCEEEDEEEEGRISNESKGSSGSKESNEKKEHKKGVKGFRPASLDVLDNVKINVAPETPISTLRGILMTSTSDFSFSREELKKSEELMKQAFTEFYQKLRLLKSYCLMNQLAFSKIMKKYDKISTRSAAKAYLEMVDESYLGRSDEVSKLMERVEVTFIKHFANGNQAKGMNTLRPKTKRERRRTTFLLGFLSGCSVALVVTIIVLVQIRNLRKSEYSGQYMDNIFPLYSLFGFIVLHMLMFSANIYFWRKYQINYPLIFGLKQGTDLGYRQVFLLSAGLSVLSLGAVISNLDMKIDPRTRSFDLLPELVPVGLVVALLVMLVLPFNILYRSTRYFLIVSAFHCLFAPLYKVSLADFFLADQLTSQVQAFRSLEFYVCYYFWGDFVKREHKCLDNDVYKAFNLVVAIIPYWFRLLQKGLMRFLTISSSVIATIASTYWDLVIDWGLLRRDSKNPWLRDKLILQQKSIYFVAMVVNVVLRLAWMQTVLQFNVDSLHPNALIAIVASLEIIRRGIWNFFRIENEHLNNVGKYRAFKSVPLPFNYDDENDEKEECVFDLTCSVMKFGKEFASQMVPEWQEAYMDYKFLKEVLKEILRFRQRTSTVETATTPRGSLSRKVSLYRAFSGLTNRYRSNTLKLDEDQVILVNPVHQQHQQQQQQQQQGSESEFEELELEYQTMFMMSTDDGGEYEVVFFKRLDDEFNKVVNFYRKKVKQVLEEADELTRQMNVLIALRIKVENPVFKFGEDDVMNIASKGVSLSDHPQPLNDQKPERQHMDAIQEVERSCEGLMDEEEDDEEEGRISNESKGSSGSKESNEKKEHKKGVKGFRPASLDVLHNVKINVAPETPISTLRGILMTSTSDFSFSKEELKKSEELMKQAFIEFYQKLKLLKSYCFMNQLAFSKIMKKYDKISTRSAAKAYLEMVDESYLGSSDEVSKLMERVEATFIKHFANGNRAKGMNTLRPKTKRERHRTTFLLGFLSGCSVALVVTIIVLVQIRNLRKSEYSGQYMDNIFPLYSLFGFIVLHMLMFSANIYFWRKYRVNYPFIFGLKQGTDLGYRQVFLLSAGLSVLSLGAVISNLDMKIDPKTRSFDLLSELVPMGLVVALLVMLVLPFNILYRSTRYFLIVSGFHCLFAPLYKVSLPDFFLADQLTSQVQAFRSLVFYVCYYFWGDFTKRQHKCLGNDVYKAFNLVVAIIPYWFRLLQEKDGMQGLNGLKYFSTIIAVSMRILFDSKKDPLIKFLVISSSLIATIAGTYWDLVIDWGLLRRDSKNPWLRDKLILQQKSVYFVAMVVNVALRLAWLQTVLQFQIASLHPKALIAIVASLEIIRRGIWNFFRIENEHLNNVGKYRAFKSVPLPFNYDDENDEKEE</sequence>
<dbReference type="Pfam" id="PF03124">
    <property type="entry name" value="EXS"/>
    <property type="match status" value="3"/>
</dbReference>
<feature type="transmembrane region" description="Helical" evidence="12">
    <location>
        <begin position="684"/>
        <end position="704"/>
    </location>
</feature>
<feature type="domain" description="EXS" evidence="13">
    <location>
        <begin position="1389"/>
        <end position="1583"/>
    </location>
</feature>
<feature type="coiled-coil region" evidence="10">
    <location>
        <begin position="139"/>
        <end position="166"/>
    </location>
</feature>
<evidence type="ECO:0000256" key="11">
    <source>
        <dbReference type="SAM" id="MobiDB-lite"/>
    </source>
</evidence>
<comment type="similarity">
    <text evidence="2">Belongs to the SYG1 (TC 2.A.94) family.</text>
</comment>
<feature type="compositionally biased region" description="Acidic residues" evidence="11">
    <location>
        <begin position="1003"/>
        <end position="1013"/>
    </location>
</feature>
<evidence type="ECO:0000256" key="2">
    <source>
        <dbReference type="ARBA" id="ARBA00009665"/>
    </source>
</evidence>
<evidence type="ECO:0000256" key="10">
    <source>
        <dbReference type="SAM" id="Coils"/>
    </source>
</evidence>
<keyword evidence="8 12" id="KW-0472">Membrane</keyword>
<evidence type="ECO:0000256" key="6">
    <source>
        <dbReference type="ARBA" id="ARBA00022692"/>
    </source>
</evidence>
<feature type="transmembrane region" description="Helical" evidence="12">
    <location>
        <begin position="1312"/>
        <end position="1331"/>
    </location>
</feature>
<feature type="domain" description="EXS" evidence="13">
    <location>
        <begin position="571"/>
        <end position="767"/>
    </location>
</feature>
<feature type="region of interest" description="Disordered" evidence="11">
    <location>
        <begin position="1002"/>
        <end position="1040"/>
    </location>
</feature>
<dbReference type="GO" id="GO:0005886">
    <property type="term" value="C:plasma membrane"/>
    <property type="evidence" value="ECO:0007669"/>
    <property type="project" value="UniProtKB-SubCell"/>
</dbReference>
<evidence type="ECO:0000313" key="16">
    <source>
        <dbReference type="Proteomes" id="UP000583929"/>
    </source>
</evidence>
<dbReference type="PANTHER" id="PTHR10783:SF124">
    <property type="entry name" value="PHOSPHATE TRANSPORTER PHO1 HOMOLOG 9"/>
    <property type="match status" value="1"/>
</dbReference>
<feature type="transmembrane region" description="Helical" evidence="12">
    <location>
        <begin position="526"/>
        <end position="547"/>
    </location>
</feature>
<feature type="transmembrane region" description="Helical" evidence="12">
    <location>
        <begin position="446"/>
        <end position="466"/>
    </location>
</feature>
<comment type="subcellular location">
    <subcellularLocation>
        <location evidence="1">Cell membrane</location>
        <topology evidence="1">Multi-pass membrane protein</topology>
    </subcellularLocation>
</comment>
<dbReference type="PANTHER" id="PTHR10783">
    <property type="entry name" value="XENOTROPIC AND POLYTROPIC RETROVIRUS RECEPTOR 1-RELATED"/>
    <property type="match status" value="1"/>
</dbReference>
<keyword evidence="5" id="KW-0592">Phosphate transport</keyword>
<keyword evidence="6 12" id="KW-0812">Transmembrane</keyword>
<feature type="transmembrane region" description="Helical" evidence="12">
    <location>
        <begin position="1369"/>
        <end position="1388"/>
    </location>
</feature>
<dbReference type="GO" id="GO:0005802">
    <property type="term" value="C:trans-Golgi network"/>
    <property type="evidence" value="ECO:0007669"/>
    <property type="project" value="TreeGrafter"/>
</dbReference>
<feature type="transmembrane region" description="Helical" evidence="12">
    <location>
        <begin position="639"/>
        <end position="663"/>
    </location>
</feature>
<dbReference type="GO" id="GO:0016036">
    <property type="term" value="P:cellular response to phosphate starvation"/>
    <property type="evidence" value="ECO:0007669"/>
    <property type="project" value="TreeGrafter"/>
</dbReference>
<protein>
    <submittedName>
        <fullName evidence="15">Uncharacterized protein</fullName>
    </submittedName>
</protein>
<comment type="function">
    <text evidence="9">May transport inorganic phosphate (Pi).</text>
</comment>
<comment type="caution">
    <text evidence="15">The sequence shown here is derived from an EMBL/GenBank/DDBJ whole genome shotgun (WGS) entry which is preliminary data.</text>
</comment>
<evidence type="ECO:0000256" key="5">
    <source>
        <dbReference type="ARBA" id="ARBA00022592"/>
    </source>
</evidence>
<dbReference type="CDD" id="cd14476">
    <property type="entry name" value="SPX_PHO1_like"/>
    <property type="match status" value="2"/>
</dbReference>